<name>A0A8J4E4Y9_9ACTN</name>
<keyword evidence="1" id="KW-1133">Transmembrane helix</keyword>
<keyword evidence="1" id="KW-0472">Membrane</keyword>
<sequence length="423" mass="42261">MQRVVSAVAAHESNPSRPPGRRAGLALLAGVLAAALGLAGFAVWGLLQPGGSTKWRSGTAVIVEKESGAKFVYLDGVLHPVVNYASALLIVGAARTIAVARRSLAGAARGPLLGIPGAPDAVPGRRDLLGGPWAVCGEAGPGRSTVLVGSVPAGDPLGPNGALVSTPDGAVHLVWQGRRAQVREPETVLGMLVWGTPAPVPSAVVNALAVAADIARVPIPRRGLPFPPVPGARVGQVFLVDGRQHAVALTEGLAPMTPFQAALVLGDPATVERVGQTAPTPLSPGEYASLPRTAFPGTWEGLPAEVPRPVTVGAGAAVCATSLTGGEVVVGRAPPRGAAIAGSAKGLADEVRVAPGHGALAVAGNGVIYLVTDLGTRYPLASADVLPMLGYGGAKPVPVPAEILALLPTGPGLYPQAARAVVG</sequence>
<evidence type="ECO:0000313" key="3">
    <source>
        <dbReference type="Proteomes" id="UP000612585"/>
    </source>
</evidence>
<protein>
    <submittedName>
        <fullName evidence="2">Type VII secretion protein EccB</fullName>
    </submittedName>
</protein>
<dbReference type="Proteomes" id="UP000612585">
    <property type="component" value="Unassembled WGS sequence"/>
</dbReference>
<dbReference type="InterPro" id="IPR007795">
    <property type="entry name" value="T7SS_EccB"/>
</dbReference>
<dbReference type="PANTHER" id="PTHR40765">
    <property type="entry name" value="ESX-2 SECRETION SYSTEM ATPASE ECCB2"/>
    <property type="match status" value="1"/>
</dbReference>
<comment type="caution">
    <text evidence="2">The sequence shown here is derived from an EMBL/GenBank/DDBJ whole genome shotgun (WGS) entry which is preliminary data.</text>
</comment>
<evidence type="ECO:0000313" key="2">
    <source>
        <dbReference type="EMBL" id="GIJ61721.1"/>
    </source>
</evidence>
<feature type="transmembrane region" description="Helical" evidence="1">
    <location>
        <begin position="81"/>
        <end position="100"/>
    </location>
</feature>
<dbReference type="Pfam" id="PF05108">
    <property type="entry name" value="T7SS_ESX1_EccB"/>
    <property type="match status" value="1"/>
</dbReference>
<dbReference type="InterPro" id="IPR044857">
    <property type="entry name" value="T7SS_EccB_R1"/>
</dbReference>
<feature type="transmembrane region" description="Helical" evidence="1">
    <location>
        <begin position="25"/>
        <end position="47"/>
    </location>
</feature>
<keyword evidence="1" id="KW-0812">Transmembrane</keyword>
<dbReference type="Gene3D" id="3.30.2390.20">
    <property type="entry name" value="Type VII secretion system EccB, repeat 1 domain"/>
    <property type="match status" value="1"/>
</dbReference>
<dbReference type="AlphaFoldDB" id="A0A8J4E4Y9"/>
<keyword evidence="3" id="KW-1185">Reference proteome</keyword>
<evidence type="ECO:0000256" key="1">
    <source>
        <dbReference type="SAM" id="Phobius"/>
    </source>
</evidence>
<dbReference type="NCBIfam" id="TIGR03919">
    <property type="entry name" value="T7SS_EccB"/>
    <property type="match status" value="1"/>
</dbReference>
<proteinExistence type="predicted"/>
<accession>A0A8J4E4Y9</accession>
<organism evidence="2 3">
    <name type="scientific">Virgisporangium aurantiacum</name>
    <dbReference type="NCBI Taxonomy" id="175570"/>
    <lineage>
        <taxon>Bacteria</taxon>
        <taxon>Bacillati</taxon>
        <taxon>Actinomycetota</taxon>
        <taxon>Actinomycetes</taxon>
        <taxon>Micromonosporales</taxon>
        <taxon>Micromonosporaceae</taxon>
        <taxon>Virgisporangium</taxon>
    </lineage>
</organism>
<dbReference type="EMBL" id="BOPG01000069">
    <property type="protein sequence ID" value="GIJ61721.1"/>
    <property type="molecule type" value="Genomic_DNA"/>
</dbReference>
<reference evidence="2" key="1">
    <citation type="submission" date="2021-01" db="EMBL/GenBank/DDBJ databases">
        <title>Whole genome shotgun sequence of Virgisporangium aurantiacum NBRC 16421.</title>
        <authorList>
            <person name="Komaki H."/>
            <person name="Tamura T."/>
        </authorList>
    </citation>
    <scope>NUCLEOTIDE SEQUENCE</scope>
    <source>
        <strain evidence="2">NBRC 16421</strain>
    </source>
</reference>
<dbReference type="GO" id="GO:0005576">
    <property type="term" value="C:extracellular region"/>
    <property type="evidence" value="ECO:0007669"/>
    <property type="project" value="TreeGrafter"/>
</dbReference>
<gene>
    <name evidence="2" type="ORF">Vau01_092370</name>
</gene>
<dbReference type="PANTHER" id="PTHR40765:SF2">
    <property type="entry name" value="ESX-2 SECRETION SYSTEM ATPASE ECCB2"/>
    <property type="match status" value="1"/>
</dbReference>